<evidence type="ECO:0000256" key="9">
    <source>
        <dbReference type="RuleBase" id="RU004474"/>
    </source>
</evidence>
<dbReference type="PROSITE" id="PS51330">
    <property type="entry name" value="DHFR_2"/>
    <property type="match status" value="1"/>
</dbReference>
<accession>A0A9X3WDA8</accession>
<dbReference type="Gene3D" id="3.40.430.10">
    <property type="entry name" value="Dihydrofolate Reductase, subunit A"/>
    <property type="match status" value="1"/>
</dbReference>
<evidence type="ECO:0000259" key="10">
    <source>
        <dbReference type="PROSITE" id="PS51330"/>
    </source>
</evidence>
<organism evidence="11 12">
    <name type="scientific">Aquibacillus salsiterrae</name>
    <dbReference type="NCBI Taxonomy" id="2950439"/>
    <lineage>
        <taxon>Bacteria</taxon>
        <taxon>Bacillati</taxon>
        <taxon>Bacillota</taxon>
        <taxon>Bacilli</taxon>
        <taxon>Bacillales</taxon>
        <taxon>Bacillaceae</taxon>
        <taxon>Aquibacillus</taxon>
    </lineage>
</organism>
<dbReference type="GO" id="GO:0004146">
    <property type="term" value="F:dihydrofolate reductase activity"/>
    <property type="evidence" value="ECO:0007669"/>
    <property type="project" value="UniProtKB-EC"/>
</dbReference>
<dbReference type="GO" id="GO:0046452">
    <property type="term" value="P:dihydrofolate metabolic process"/>
    <property type="evidence" value="ECO:0007669"/>
    <property type="project" value="TreeGrafter"/>
</dbReference>
<reference evidence="11" key="1">
    <citation type="submission" date="2022-06" db="EMBL/GenBank/DDBJ databases">
        <title>Aquibacillus sp. a new bacterium isolated from soil saline samples.</title>
        <authorList>
            <person name="Galisteo C."/>
            <person name="De La Haba R."/>
            <person name="Sanchez-Porro C."/>
            <person name="Ventosa A."/>
        </authorList>
    </citation>
    <scope>NUCLEOTIDE SEQUENCE</scope>
    <source>
        <strain evidence="11">3ASR75-54</strain>
    </source>
</reference>
<keyword evidence="5 8" id="KW-0521">NADP</keyword>
<dbReference type="PANTHER" id="PTHR48069">
    <property type="entry name" value="DIHYDROFOLATE REDUCTASE"/>
    <property type="match status" value="1"/>
</dbReference>
<evidence type="ECO:0000256" key="2">
    <source>
        <dbReference type="ARBA" id="ARBA00009539"/>
    </source>
</evidence>
<keyword evidence="12" id="KW-1185">Reference proteome</keyword>
<dbReference type="GO" id="GO:0046654">
    <property type="term" value="P:tetrahydrofolate biosynthetic process"/>
    <property type="evidence" value="ECO:0007669"/>
    <property type="project" value="InterPro"/>
</dbReference>
<dbReference type="InterPro" id="IPR024072">
    <property type="entry name" value="DHFR-like_dom_sf"/>
</dbReference>
<dbReference type="EC" id="1.5.1.3" evidence="3 8"/>
<evidence type="ECO:0000256" key="7">
    <source>
        <dbReference type="ARBA" id="ARBA00025067"/>
    </source>
</evidence>
<dbReference type="PIRSF" id="PIRSF000194">
    <property type="entry name" value="DHFR"/>
    <property type="match status" value="1"/>
</dbReference>
<dbReference type="FunFam" id="3.40.430.10:FF:000001">
    <property type="entry name" value="Dihydrofolate reductase"/>
    <property type="match status" value="1"/>
</dbReference>
<comment type="catalytic activity">
    <reaction evidence="8">
        <text>(6S)-5,6,7,8-tetrahydrofolate + NADP(+) = 7,8-dihydrofolate + NADPH + H(+)</text>
        <dbReference type="Rhea" id="RHEA:15009"/>
        <dbReference type="ChEBI" id="CHEBI:15378"/>
        <dbReference type="ChEBI" id="CHEBI:57451"/>
        <dbReference type="ChEBI" id="CHEBI:57453"/>
        <dbReference type="ChEBI" id="CHEBI:57783"/>
        <dbReference type="ChEBI" id="CHEBI:58349"/>
        <dbReference type="EC" id="1.5.1.3"/>
    </reaction>
</comment>
<dbReference type="Pfam" id="PF00186">
    <property type="entry name" value="DHFR_1"/>
    <property type="match status" value="1"/>
</dbReference>
<dbReference type="EMBL" id="JAMQKC010000001">
    <property type="protein sequence ID" value="MDC3415324.1"/>
    <property type="molecule type" value="Genomic_DNA"/>
</dbReference>
<dbReference type="InterPro" id="IPR001796">
    <property type="entry name" value="DHFR_dom"/>
</dbReference>
<protein>
    <recommendedName>
        <fullName evidence="3 8">Dihydrofolate reductase</fullName>
        <ecNumber evidence="3 8">1.5.1.3</ecNumber>
    </recommendedName>
</protein>
<evidence type="ECO:0000256" key="8">
    <source>
        <dbReference type="PIRNR" id="PIRNR000194"/>
    </source>
</evidence>
<dbReference type="SUPFAM" id="SSF53597">
    <property type="entry name" value="Dihydrofolate reductase-like"/>
    <property type="match status" value="1"/>
</dbReference>
<feature type="domain" description="DHFR" evidence="10">
    <location>
        <begin position="1"/>
        <end position="161"/>
    </location>
</feature>
<dbReference type="PRINTS" id="PR00070">
    <property type="entry name" value="DHFR"/>
</dbReference>
<dbReference type="InterPro" id="IPR012259">
    <property type="entry name" value="DHFR"/>
</dbReference>
<dbReference type="PANTHER" id="PTHR48069:SF3">
    <property type="entry name" value="DIHYDROFOLATE REDUCTASE"/>
    <property type="match status" value="1"/>
</dbReference>
<evidence type="ECO:0000256" key="5">
    <source>
        <dbReference type="ARBA" id="ARBA00022857"/>
    </source>
</evidence>
<dbReference type="GO" id="GO:0046655">
    <property type="term" value="P:folic acid metabolic process"/>
    <property type="evidence" value="ECO:0007669"/>
    <property type="project" value="TreeGrafter"/>
</dbReference>
<dbReference type="CDD" id="cd00209">
    <property type="entry name" value="DHFR"/>
    <property type="match status" value="1"/>
</dbReference>
<name>A0A9X3WDA8_9BACI</name>
<dbReference type="Proteomes" id="UP001145069">
    <property type="component" value="Unassembled WGS sequence"/>
</dbReference>
<comment type="caution">
    <text evidence="11">The sequence shown here is derived from an EMBL/GenBank/DDBJ whole genome shotgun (WGS) entry which is preliminary data.</text>
</comment>
<gene>
    <name evidence="11" type="ORF">NC799_00145</name>
</gene>
<comment type="similarity">
    <text evidence="2 8 9">Belongs to the dihydrofolate reductase family.</text>
</comment>
<dbReference type="RefSeq" id="WP_272444292.1">
    <property type="nucleotide sequence ID" value="NZ_JAMQKC010000001.1"/>
</dbReference>
<dbReference type="GO" id="GO:0006730">
    <property type="term" value="P:one-carbon metabolic process"/>
    <property type="evidence" value="ECO:0007669"/>
    <property type="project" value="UniProtKB-KW"/>
</dbReference>
<dbReference type="PROSITE" id="PS00075">
    <property type="entry name" value="DHFR_1"/>
    <property type="match status" value="1"/>
</dbReference>
<evidence type="ECO:0000313" key="11">
    <source>
        <dbReference type="EMBL" id="MDC3415324.1"/>
    </source>
</evidence>
<dbReference type="GO" id="GO:0070401">
    <property type="term" value="F:NADP+ binding"/>
    <property type="evidence" value="ECO:0007669"/>
    <property type="project" value="UniProtKB-ARBA"/>
</dbReference>
<comment type="function">
    <text evidence="7 8">Key enzyme in folate metabolism. Catalyzes an essential reaction for de novo glycine and purine synthesis, and for DNA precursor synthesis.</text>
</comment>
<dbReference type="GO" id="GO:0005829">
    <property type="term" value="C:cytosol"/>
    <property type="evidence" value="ECO:0007669"/>
    <property type="project" value="TreeGrafter"/>
</dbReference>
<evidence type="ECO:0000313" key="12">
    <source>
        <dbReference type="Proteomes" id="UP001145069"/>
    </source>
</evidence>
<proteinExistence type="inferred from homology"/>
<keyword evidence="4 8" id="KW-0554">One-carbon metabolism</keyword>
<evidence type="ECO:0000256" key="3">
    <source>
        <dbReference type="ARBA" id="ARBA00012856"/>
    </source>
</evidence>
<dbReference type="AlphaFoldDB" id="A0A9X3WDA8"/>
<evidence type="ECO:0000256" key="1">
    <source>
        <dbReference type="ARBA" id="ARBA00004903"/>
    </source>
</evidence>
<evidence type="ECO:0000256" key="4">
    <source>
        <dbReference type="ARBA" id="ARBA00022563"/>
    </source>
</evidence>
<comment type="pathway">
    <text evidence="1 8">Cofactor biosynthesis; tetrahydrofolate biosynthesis; 5,6,7,8-tetrahydrofolate from 7,8-dihydrofolate: step 1/1.</text>
</comment>
<keyword evidence="6 8" id="KW-0560">Oxidoreductase</keyword>
<dbReference type="InterPro" id="IPR017925">
    <property type="entry name" value="DHFR_CS"/>
</dbReference>
<sequence length="163" mass="19410">MISLLFAMDKQRVIGYNNDLPWRLPNDLKFFKQLTTNNIVIMGRKTYDSMKGPLPNRRNIILTRDRAFQQEGIEVIHSIDTVLEWNKKDPTVEYFVIGGAEIFEQILPFADRMYMTRIDDTFLGDTFFPAFQEENWVQTKVEKGIKDEKNPYDYYFIQYDWNG</sequence>
<evidence type="ECO:0000256" key="6">
    <source>
        <dbReference type="ARBA" id="ARBA00023002"/>
    </source>
</evidence>